<evidence type="ECO:0000313" key="3">
    <source>
        <dbReference type="Proteomes" id="UP000324897"/>
    </source>
</evidence>
<feature type="transmembrane region" description="Helical" evidence="1">
    <location>
        <begin position="145"/>
        <end position="169"/>
    </location>
</feature>
<proteinExistence type="predicted"/>
<dbReference type="Proteomes" id="UP000324897">
    <property type="component" value="Chromosome 4"/>
</dbReference>
<keyword evidence="1" id="KW-1133">Transmembrane helix</keyword>
<feature type="transmembrane region" description="Helical" evidence="1">
    <location>
        <begin position="287"/>
        <end position="307"/>
    </location>
</feature>
<sequence>MAKSAGEHRVQILQARDAGRQGKGGTKPEKQLNCFVRALTLIERLGNALGTLAFTWATVILLGGYPTVLRRENDFWFATIIVFLEAARMFSRNNRMDYQLFFHTKSAVRPLGWNGLIVIVYLSNIQSYLFMLAKFIQLPMTFRTLTLLLILVVPSILGIFQSSGALELLSKRLRDAISLFSPLFATILLVPLIAKLTTRDTRAKWIVLFTLLFLAVLLLTINKFRFQRNRKLPSEHARIKQRTFKHRLILNLCMFAELVMLVAMPGHPHIRTVMFTYEACALVLLSFGNLQIPAAMIRIVLSLLRLIPQDYHGKDTDNPAKKNLTPSLNIFYAMVLGQGILYCVACLLGTFSFIPRRSLARRGGFKGQKGVEFVNLYYAYAWDKCMENDALVRKKISLSSFAIDSINSDSPTRQLHGVQLMHSLLQMEPSRTRLISKLNASMVTMDRLFRMLDWTSPEDATIRLFAAKVIAELAKSLRVVTVPGMIQLVSALLDTHRKPKRESALLDTDDDEQEGDQVTSAINIQGGNYDFIMGAHDNRRQRQDHSTQDETQACSNKQIGMDDQTFWFLRCWKWISSLWSDPHEEPPMDHDNLPALGMSILDSLASYDYDNCMEISRAADLISKIIEFTYYNYIENINEVQKKILMGSSLKLLRRFSNISGEIGITLRHKISEHPVLLRNLAGILDDIVGSLELRKLAVEIIRNLAIDGNTSHEIGRIKMIVTRLVDAFLSQGAPSSTNSNHFLQKVAGQALAMLTMESADNCAAILAEPRDFIKELTTMISGNKHPYVAAKLLHNLFLHIRIELSNPELRKLCEALGKVLETILNPNSSEAELEVFIGLSSQICRIIPEDFARELEKNGHGKEIFVNRLVDVLKANMNPAIHSPGIRRVIIEQAIYLMKDSSYSYAIQFKQHGMMETLLMVEQTPSRVERYRIFMGNAGYMEHKEPITDLVTVAKELMTM</sequence>
<dbReference type="InterPro" id="IPR016024">
    <property type="entry name" value="ARM-type_fold"/>
</dbReference>
<reference evidence="2 3" key="1">
    <citation type="journal article" date="2019" name="Sci. Rep.">
        <title>A high-quality genome of Eragrostis curvula grass provides insights into Poaceae evolution and supports new strategies to enhance forage quality.</title>
        <authorList>
            <person name="Carballo J."/>
            <person name="Santos B.A.C.M."/>
            <person name="Zappacosta D."/>
            <person name="Garbus I."/>
            <person name="Selva J.P."/>
            <person name="Gallo C.A."/>
            <person name="Diaz A."/>
            <person name="Albertini E."/>
            <person name="Caccamo M."/>
            <person name="Echenique V."/>
        </authorList>
    </citation>
    <scope>NUCLEOTIDE SEQUENCE [LARGE SCALE GENOMIC DNA]</scope>
    <source>
        <strain evidence="3">cv. Victoria</strain>
        <tissue evidence="2">Leaf</tissue>
    </source>
</reference>
<dbReference type="PANTHER" id="PTHR33115">
    <property type="entry name" value="ARM REPEAT SUPERFAMILY PROTEIN"/>
    <property type="match status" value="1"/>
</dbReference>
<feature type="transmembrane region" description="Helical" evidence="1">
    <location>
        <begin position="111"/>
        <end position="133"/>
    </location>
</feature>
<dbReference type="InterPro" id="IPR011989">
    <property type="entry name" value="ARM-like"/>
</dbReference>
<dbReference type="EMBL" id="RWGY01000007">
    <property type="protein sequence ID" value="TVU41170.1"/>
    <property type="molecule type" value="Genomic_DNA"/>
</dbReference>
<evidence type="ECO:0008006" key="4">
    <source>
        <dbReference type="Google" id="ProtNLM"/>
    </source>
</evidence>
<keyword evidence="1" id="KW-0472">Membrane</keyword>
<feature type="transmembrane region" description="Helical" evidence="1">
    <location>
        <begin position="75"/>
        <end position="91"/>
    </location>
</feature>
<dbReference type="OrthoDB" id="682451at2759"/>
<protein>
    <recommendedName>
        <fullName evidence="4">BLE2 protein</fullName>
    </recommendedName>
</protein>
<keyword evidence="3" id="KW-1185">Reference proteome</keyword>
<comment type="caution">
    <text evidence="2">The sequence shown here is derived from an EMBL/GenBank/DDBJ whole genome shotgun (WGS) entry which is preliminary data.</text>
</comment>
<name>A0A5J9W1G0_9POAL</name>
<dbReference type="Gramene" id="TVU41170">
    <property type="protein sequence ID" value="TVU41170"/>
    <property type="gene ID" value="EJB05_14669"/>
</dbReference>
<feature type="transmembrane region" description="Helical" evidence="1">
    <location>
        <begin position="45"/>
        <end position="63"/>
    </location>
</feature>
<dbReference type="AlphaFoldDB" id="A0A5J9W1G0"/>
<feature type="transmembrane region" description="Helical" evidence="1">
    <location>
        <begin position="203"/>
        <end position="221"/>
    </location>
</feature>
<evidence type="ECO:0000313" key="2">
    <source>
        <dbReference type="EMBL" id="TVU41170.1"/>
    </source>
</evidence>
<feature type="transmembrane region" description="Helical" evidence="1">
    <location>
        <begin position="176"/>
        <end position="197"/>
    </location>
</feature>
<keyword evidence="1" id="KW-0812">Transmembrane</keyword>
<evidence type="ECO:0000256" key="1">
    <source>
        <dbReference type="SAM" id="Phobius"/>
    </source>
</evidence>
<dbReference type="SUPFAM" id="SSF48371">
    <property type="entry name" value="ARM repeat"/>
    <property type="match status" value="1"/>
</dbReference>
<dbReference type="PANTHER" id="PTHR33115:SF11">
    <property type="entry name" value="OS07G0654700 PROTEIN"/>
    <property type="match status" value="1"/>
</dbReference>
<gene>
    <name evidence="2" type="ORF">EJB05_14669</name>
</gene>
<feature type="transmembrane region" description="Helical" evidence="1">
    <location>
        <begin position="248"/>
        <end position="267"/>
    </location>
</feature>
<accession>A0A5J9W1G0</accession>
<feature type="non-terminal residue" evidence="2">
    <location>
        <position position="1"/>
    </location>
</feature>
<dbReference type="Gene3D" id="1.25.10.10">
    <property type="entry name" value="Leucine-rich Repeat Variant"/>
    <property type="match status" value="1"/>
</dbReference>
<feature type="transmembrane region" description="Helical" evidence="1">
    <location>
        <begin position="328"/>
        <end position="354"/>
    </location>
</feature>
<organism evidence="2 3">
    <name type="scientific">Eragrostis curvula</name>
    <name type="common">weeping love grass</name>
    <dbReference type="NCBI Taxonomy" id="38414"/>
    <lineage>
        <taxon>Eukaryota</taxon>
        <taxon>Viridiplantae</taxon>
        <taxon>Streptophyta</taxon>
        <taxon>Embryophyta</taxon>
        <taxon>Tracheophyta</taxon>
        <taxon>Spermatophyta</taxon>
        <taxon>Magnoliopsida</taxon>
        <taxon>Liliopsida</taxon>
        <taxon>Poales</taxon>
        <taxon>Poaceae</taxon>
        <taxon>PACMAD clade</taxon>
        <taxon>Chloridoideae</taxon>
        <taxon>Eragrostideae</taxon>
        <taxon>Eragrostidinae</taxon>
        <taxon>Eragrostis</taxon>
    </lineage>
</organism>